<dbReference type="InterPro" id="IPR029035">
    <property type="entry name" value="DHS-like_NAD/FAD-binding_dom"/>
</dbReference>
<comment type="caution">
    <text evidence="1">The sequence shown here is derived from an EMBL/GenBank/DDBJ whole genome shotgun (WGS) entry which is preliminary data.</text>
</comment>
<sequence length="309" mass="35779">MCIDWVSYEPTNNINLKALKKVIKDGQAIAFVGAGCSMPLGYPSWDGLIQKMQDEIVKKQPKAKDMMDMLSKGIDRLYNAGECKRFMGPEYHAFMEREFKPKPSKTHTREHEIIIELPFYNYMTSNYDICLDYAYRYVKNSKPCCFTYNDTQILAKYCRVTKKSQKKILHIHGKYDNIDKIVLTEDDYKEHYKDDFIGPLSSIITARSIVFIGSGIEDLDFLGIMKFIEHLFKGSQDSHYAIIPCLEDSYAGYEAGRLKSKYNIVPVFYKLDKYNPLGEHVERKYMLNEILSYCRGTKTVKAPSTPKSK</sequence>
<dbReference type="AlphaFoldDB" id="A0A0F3GHE6"/>
<keyword evidence="2" id="KW-1185">Reference proteome</keyword>
<name>A0A0F3GHE6_9BACT</name>
<dbReference type="EMBL" id="LACI01002734">
    <property type="protein sequence ID" value="KJU81301.1"/>
    <property type="molecule type" value="Genomic_DNA"/>
</dbReference>
<dbReference type="Proteomes" id="UP000033423">
    <property type="component" value="Unassembled WGS sequence"/>
</dbReference>
<gene>
    <name evidence="1" type="ORF">MBAV_006508</name>
</gene>
<dbReference type="Pfam" id="PF13289">
    <property type="entry name" value="SIR2_2"/>
    <property type="match status" value="1"/>
</dbReference>
<accession>A0A0F3GHE6</accession>
<organism evidence="1 2">
    <name type="scientific">Candidatus Magnetobacterium bavaricum</name>
    <dbReference type="NCBI Taxonomy" id="29290"/>
    <lineage>
        <taxon>Bacteria</taxon>
        <taxon>Pseudomonadati</taxon>
        <taxon>Nitrospirota</taxon>
        <taxon>Thermodesulfovibrionia</taxon>
        <taxon>Thermodesulfovibrionales</taxon>
        <taxon>Candidatus Magnetobacteriaceae</taxon>
        <taxon>Candidatus Magnetobacterium</taxon>
    </lineage>
</organism>
<protein>
    <submittedName>
        <fullName evidence="1">Uncharacterized protein</fullName>
    </submittedName>
</protein>
<reference evidence="1 2" key="1">
    <citation type="submission" date="2015-02" db="EMBL/GenBank/DDBJ databases">
        <title>Single-cell genomics of uncultivated deep-branching MTB reveals a conserved set of magnetosome genes.</title>
        <authorList>
            <person name="Kolinko S."/>
            <person name="Richter M."/>
            <person name="Glockner F.O."/>
            <person name="Brachmann A."/>
            <person name="Schuler D."/>
        </authorList>
    </citation>
    <scope>NUCLEOTIDE SEQUENCE [LARGE SCALE GENOMIC DNA]</scope>
    <source>
        <strain evidence="1">TM-1</strain>
    </source>
</reference>
<dbReference type="SUPFAM" id="SSF52467">
    <property type="entry name" value="DHS-like NAD/FAD-binding domain"/>
    <property type="match status" value="1"/>
</dbReference>
<evidence type="ECO:0000313" key="2">
    <source>
        <dbReference type="Proteomes" id="UP000033423"/>
    </source>
</evidence>
<proteinExistence type="predicted"/>
<evidence type="ECO:0000313" key="1">
    <source>
        <dbReference type="EMBL" id="KJU81301.1"/>
    </source>
</evidence>